<sequence>MVLTDTEYGHHVAHIPQSEFITEVTMAVEIWQLPVSNPAPIIHASEQHASAPSPF</sequence>
<reference evidence="1" key="2">
    <citation type="journal article" date="2015" name="Data Brief">
        <title>Shoot transcriptome of the giant reed, Arundo donax.</title>
        <authorList>
            <person name="Barrero R.A."/>
            <person name="Guerrero F.D."/>
            <person name="Moolhuijzen P."/>
            <person name="Goolsby J.A."/>
            <person name="Tidwell J."/>
            <person name="Bellgard S.E."/>
            <person name="Bellgard M.I."/>
        </authorList>
    </citation>
    <scope>NUCLEOTIDE SEQUENCE</scope>
    <source>
        <tissue evidence="1">Shoot tissue taken approximately 20 cm above the soil surface</tissue>
    </source>
</reference>
<dbReference type="AlphaFoldDB" id="A0A0A8ZUU2"/>
<evidence type="ECO:0000313" key="1">
    <source>
        <dbReference type="EMBL" id="JAD43149.1"/>
    </source>
</evidence>
<dbReference type="EMBL" id="GBRH01254746">
    <property type="protein sequence ID" value="JAD43149.1"/>
    <property type="molecule type" value="Transcribed_RNA"/>
</dbReference>
<reference evidence="1" key="1">
    <citation type="submission" date="2014-09" db="EMBL/GenBank/DDBJ databases">
        <authorList>
            <person name="Magalhaes I.L.F."/>
            <person name="Oliveira U."/>
            <person name="Santos F.R."/>
            <person name="Vidigal T.H.D.A."/>
            <person name="Brescovit A.D."/>
            <person name="Santos A.J."/>
        </authorList>
    </citation>
    <scope>NUCLEOTIDE SEQUENCE</scope>
    <source>
        <tissue evidence="1">Shoot tissue taken approximately 20 cm above the soil surface</tissue>
    </source>
</reference>
<accession>A0A0A8ZUU2</accession>
<organism evidence="1">
    <name type="scientific">Arundo donax</name>
    <name type="common">Giant reed</name>
    <name type="synonym">Donax arundinaceus</name>
    <dbReference type="NCBI Taxonomy" id="35708"/>
    <lineage>
        <taxon>Eukaryota</taxon>
        <taxon>Viridiplantae</taxon>
        <taxon>Streptophyta</taxon>
        <taxon>Embryophyta</taxon>
        <taxon>Tracheophyta</taxon>
        <taxon>Spermatophyta</taxon>
        <taxon>Magnoliopsida</taxon>
        <taxon>Liliopsida</taxon>
        <taxon>Poales</taxon>
        <taxon>Poaceae</taxon>
        <taxon>PACMAD clade</taxon>
        <taxon>Arundinoideae</taxon>
        <taxon>Arundineae</taxon>
        <taxon>Arundo</taxon>
    </lineage>
</organism>
<protein>
    <submittedName>
        <fullName evidence="1">Uncharacterized protein</fullName>
    </submittedName>
</protein>
<name>A0A0A8ZUU2_ARUDO</name>
<proteinExistence type="predicted"/>